<protein>
    <submittedName>
        <fullName evidence="12">Acetylornithine deacetylase</fullName>
    </submittedName>
</protein>
<dbReference type="SUPFAM" id="SSF53187">
    <property type="entry name" value="Zn-dependent exopeptidases"/>
    <property type="match status" value="1"/>
</dbReference>
<evidence type="ECO:0000256" key="4">
    <source>
        <dbReference type="ARBA" id="ARBA00022571"/>
    </source>
</evidence>
<comment type="cofactor">
    <cofactor evidence="1">
        <name>Zn(2+)</name>
        <dbReference type="ChEBI" id="CHEBI:29105"/>
    </cofactor>
</comment>
<evidence type="ECO:0000313" key="12">
    <source>
        <dbReference type="EMBL" id="RAU22602.1"/>
    </source>
</evidence>
<dbReference type="GO" id="GO:0006526">
    <property type="term" value="P:L-arginine biosynthetic process"/>
    <property type="evidence" value="ECO:0007669"/>
    <property type="project" value="UniProtKB-KW"/>
</dbReference>
<dbReference type="NCBIfam" id="NF005710">
    <property type="entry name" value="PRK07522.1"/>
    <property type="match status" value="1"/>
</dbReference>
<dbReference type="SUPFAM" id="SSF55031">
    <property type="entry name" value="Bacterial exopeptidase dimerisation domain"/>
    <property type="match status" value="1"/>
</dbReference>
<dbReference type="Pfam" id="PF07687">
    <property type="entry name" value="M20_dimer"/>
    <property type="match status" value="1"/>
</dbReference>
<keyword evidence="13" id="KW-1185">Reference proteome</keyword>
<evidence type="ECO:0000256" key="7">
    <source>
        <dbReference type="ARBA" id="ARBA00022801"/>
    </source>
</evidence>
<dbReference type="PANTHER" id="PTHR43808:SF31">
    <property type="entry name" value="N-ACETYL-L-CITRULLINE DEACETYLASE"/>
    <property type="match status" value="1"/>
</dbReference>
<organism evidence="12 13">
    <name type="scientific">Paramagnetospirillum kuznetsovii</name>
    <dbReference type="NCBI Taxonomy" id="2053833"/>
    <lineage>
        <taxon>Bacteria</taxon>
        <taxon>Pseudomonadati</taxon>
        <taxon>Pseudomonadota</taxon>
        <taxon>Alphaproteobacteria</taxon>
        <taxon>Rhodospirillales</taxon>
        <taxon>Magnetospirillaceae</taxon>
        <taxon>Paramagnetospirillum</taxon>
    </lineage>
</organism>
<dbReference type="CDD" id="cd03894">
    <property type="entry name" value="M20_ArgE"/>
    <property type="match status" value="1"/>
</dbReference>
<keyword evidence="6" id="KW-0479">Metal-binding</keyword>
<dbReference type="EMBL" id="PGTO01000004">
    <property type="protein sequence ID" value="RAU22602.1"/>
    <property type="molecule type" value="Genomic_DNA"/>
</dbReference>
<dbReference type="Gene3D" id="3.40.630.10">
    <property type="entry name" value="Zn peptidases"/>
    <property type="match status" value="1"/>
</dbReference>
<accession>A0A364NZT9</accession>
<dbReference type="GO" id="GO:0046872">
    <property type="term" value="F:metal ion binding"/>
    <property type="evidence" value="ECO:0007669"/>
    <property type="project" value="UniProtKB-KW"/>
</dbReference>
<keyword evidence="7" id="KW-0378">Hydrolase</keyword>
<evidence type="ECO:0000313" key="13">
    <source>
        <dbReference type="Proteomes" id="UP000251075"/>
    </source>
</evidence>
<dbReference type="GO" id="GO:0008777">
    <property type="term" value="F:acetylornithine deacetylase activity"/>
    <property type="evidence" value="ECO:0007669"/>
    <property type="project" value="TreeGrafter"/>
</dbReference>
<dbReference type="InterPro" id="IPR050072">
    <property type="entry name" value="Peptidase_M20A"/>
</dbReference>
<evidence type="ECO:0000256" key="2">
    <source>
        <dbReference type="ARBA" id="ARBA00005691"/>
    </source>
</evidence>
<name>A0A364NZT9_9PROT</name>
<dbReference type="Pfam" id="PF01546">
    <property type="entry name" value="Peptidase_M20"/>
    <property type="match status" value="1"/>
</dbReference>
<keyword evidence="9" id="KW-0170">Cobalt</keyword>
<dbReference type="InterPro" id="IPR002933">
    <property type="entry name" value="Peptidase_M20"/>
</dbReference>
<dbReference type="PANTHER" id="PTHR43808">
    <property type="entry name" value="ACETYLORNITHINE DEACETYLASE"/>
    <property type="match status" value="1"/>
</dbReference>
<keyword evidence="5" id="KW-0028">Amino-acid biosynthesis</keyword>
<dbReference type="Gene3D" id="3.30.70.360">
    <property type="match status" value="1"/>
</dbReference>
<dbReference type="InterPro" id="IPR001261">
    <property type="entry name" value="ArgE/DapE_CS"/>
</dbReference>
<evidence type="ECO:0000256" key="6">
    <source>
        <dbReference type="ARBA" id="ARBA00022723"/>
    </source>
</evidence>
<comment type="similarity">
    <text evidence="2">Belongs to the peptidase M20A family. ArgE subfamily.</text>
</comment>
<proteinExistence type="inferred from homology"/>
<evidence type="ECO:0000256" key="1">
    <source>
        <dbReference type="ARBA" id="ARBA00001947"/>
    </source>
</evidence>
<reference evidence="12 13" key="1">
    <citation type="submission" date="2017-11" db="EMBL/GenBank/DDBJ databases">
        <title>Draft genome sequence of magnetotactic bacterium Magnetospirillum kuznetsovii LBB-42.</title>
        <authorList>
            <person name="Grouzdev D.S."/>
            <person name="Rysina M.S."/>
            <person name="Baslerov R.V."/>
            <person name="Koziaeva V."/>
        </authorList>
    </citation>
    <scope>NUCLEOTIDE SEQUENCE [LARGE SCALE GENOMIC DNA]</scope>
    <source>
        <strain evidence="12 13">LBB-42</strain>
    </source>
</reference>
<gene>
    <name evidence="12" type="primary">argE</name>
    <name evidence="12" type="ORF">CU669_07940</name>
</gene>
<evidence type="ECO:0000256" key="9">
    <source>
        <dbReference type="ARBA" id="ARBA00023285"/>
    </source>
</evidence>
<keyword evidence="3" id="KW-0963">Cytoplasm</keyword>
<evidence type="ECO:0000256" key="3">
    <source>
        <dbReference type="ARBA" id="ARBA00022490"/>
    </source>
</evidence>
<dbReference type="OrthoDB" id="9809784at2"/>
<evidence type="ECO:0000256" key="10">
    <source>
        <dbReference type="SAM" id="MobiDB-lite"/>
    </source>
</evidence>
<feature type="domain" description="Peptidase M20 dimerisation" evidence="11">
    <location>
        <begin position="203"/>
        <end position="314"/>
    </location>
</feature>
<dbReference type="NCBIfam" id="TIGR01892">
    <property type="entry name" value="AcOrn-deacetyl"/>
    <property type="match status" value="1"/>
</dbReference>
<dbReference type="InterPro" id="IPR011650">
    <property type="entry name" value="Peptidase_M20_dimer"/>
</dbReference>
<dbReference type="InterPro" id="IPR036264">
    <property type="entry name" value="Bact_exopeptidase_dim_dom"/>
</dbReference>
<comment type="caution">
    <text evidence="12">The sequence shown here is derived from an EMBL/GenBank/DDBJ whole genome shotgun (WGS) entry which is preliminary data.</text>
</comment>
<feature type="region of interest" description="Disordered" evidence="10">
    <location>
        <begin position="1"/>
        <end position="22"/>
    </location>
</feature>
<dbReference type="PROSITE" id="PS00759">
    <property type="entry name" value="ARGE_DAPE_CPG2_2"/>
    <property type="match status" value="1"/>
</dbReference>
<dbReference type="Proteomes" id="UP000251075">
    <property type="component" value="Unassembled WGS sequence"/>
</dbReference>
<dbReference type="InterPro" id="IPR010169">
    <property type="entry name" value="AcOrn-deacetyl"/>
</dbReference>
<keyword evidence="4" id="KW-0055">Arginine biosynthesis</keyword>
<keyword evidence="8" id="KW-0862">Zinc</keyword>
<evidence type="ECO:0000256" key="8">
    <source>
        <dbReference type="ARBA" id="ARBA00022833"/>
    </source>
</evidence>
<evidence type="ECO:0000259" key="11">
    <source>
        <dbReference type="Pfam" id="PF07687"/>
    </source>
</evidence>
<dbReference type="AlphaFoldDB" id="A0A364NZT9"/>
<dbReference type="RefSeq" id="WP_112143423.1">
    <property type="nucleotide sequence ID" value="NZ_PGTO01000004.1"/>
</dbReference>
<evidence type="ECO:0000256" key="5">
    <source>
        <dbReference type="ARBA" id="ARBA00022605"/>
    </source>
</evidence>
<sequence length="416" mass="45654">MAAWSNSRRLPRGVRPATITSENTSLKNHAAAQRFSSIDMIEHLVAFDTTSYKSNLMLTEFASDVLSQLGAEIHLTWDDARQKANLFATIGPSDRPGIVLSGHTDVVPVDGQDWTSDPFAVTRRDGKLFGRGTSDMKSFIAVCLALAPEFAARRLSMPVHFAFSYDEEIGCVGVRRLIDDLGHLAIPPRLCIVGEPTEMKAVIGHKGKKSVRCHVEGHECHSALNHKGVNAVEIAAELVSRLRGLQRRIRESGPFDPGYQPPYTTIHTGTIRGGTALNIVPKVCDFEFEIRNLPDHDPEELMAEMRGWAQDLVPEMLEVSPDSGIMLDEHNSTAGLNMSPDHEAVALVCALTGNNDTSKVAFTTEAGLFQRAGVPAVVCGPGSIQQAHKPDEFITLDQVAQCETFLRRLMDYMTER</sequence>